<evidence type="ECO:0000259" key="3">
    <source>
        <dbReference type="PROSITE" id="PS50004"/>
    </source>
</evidence>
<feature type="transmembrane region" description="Helical" evidence="2">
    <location>
        <begin position="686"/>
        <end position="714"/>
    </location>
</feature>
<name>A0AA36I7C6_9DINO</name>
<feature type="compositionally biased region" description="Polar residues" evidence="1">
    <location>
        <begin position="557"/>
        <end position="569"/>
    </location>
</feature>
<feature type="region of interest" description="Disordered" evidence="1">
    <location>
        <begin position="548"/>
        <end position="575"/>
    </location>
</feature>
<dbReference type="SUPFAM" id="SSF49562">
    <property type="entry name" value="C2 domain (Calcium/lipid-binding domain, CaLB)"/>
    <property type="match status" value="1"/>
</dbReference>
<reference evidence="4" key="1">
    <citation type="submission" date="2023-08" db="EMBL/GenBank/DDBJ databases">
        <authorList>
            <person name="Chen Y."/>
            <person name="Shah S."/>
            <person name="Dougan E. K."/>
            <person name="Thang M."/>
            <person name="Chan C."/>
        </authorList>
    </citation>
    <scope>NUCLEOTIDE SEQUENCE</scope>
</reference>
<accession>A0AA36I7C6</accession>
<dbReference type="Gene3D" id="2.60.40.150">
    <property type="entry name" value="C2 domain"/>
    <property type="match status" value="1"/>
</dbReference>
<dbReference type="SMART" id="SM00239">
    <property type="entry name" value="C2"/>
    <property type="match status" value="1"/>
</dbReference>
<keyword evidence="5" id="KW-1185">Reference proteome</keyword>
<keyword evidence="2" id="KW-0472">Membrane</keyword>
<proteinExistence type="predicted"/>
<protein>
    <recommendedName>
        <fullName evidence="3">C2 domain-containing protein</fullName>
    </recommendedName>
</protein>
<evidence type="ECO:0000256" key="2">
    <source>
        <dbReference type="SAM" id="Phobius"/>
    </source>
</evidence>
<dbReference type="Pfam" id="PF00168">
    <property type="entry name" value="C2"/>
    <property type="match status" value="1"/>
</dbReference>
<evidence type="ECO:0000313" key="4">
    <source>
        <dbReference type="EMBL" id="CAJ1382416.1"/>
    </source>
</evidence>
<keyword evidence="2" id="KW-1133">Transmembrane helix</keyword>
<feature type="transmembrane region" description="Helical" evidence="2">
    <location>
        <begin position="720"/>
        <end position="738"/>
    </location>
</feature>
<dbReference type="Proteomes" id="UP001178507">
    <property type="component" value="Unassembled WGS sequence"/>
</dbReference>
<evidence type="ECO:0000256" key="1">
    <source>
        <dbReference type="SAM" id="MobiDB-lite"/>
    </source>
</evidence>
<gene>
    <name evidence="4" type="ORF">EVOR1521_LOCUS9791</name>
</gene>
<dbReference type="CDD" id="cd00030">
    <property type="entry name" value="C2"/>
    <property type="match status" value="1"/>
</dbReference>
<dbReference type="InterPro" id="IPR035892">
    <property type="entry name" value="C2_domain_sf"/>
</dbReference>
<dbReference type="EMBL" id="CAUJNA010000902">
    <property type="protein sequence ID" value="CAJ1382416.1"/>
    <property type="molecule type" value="Genomic_DNA"/>
</dbReference>
<sequence>MAQFYAELRHQTWRLALERLEPFTPSPGPTEASAWSSWLRECADAVCSCNDLPEVYEICACPLLPFSTGQLGRTLRLGRVLWCVAAAGNVNAAADFYAHTGGSAALIAHGMAVTPGRTARALLWTWEAQRDWAAAAARNLQAAGADSVLVTPPAWEGPAAQQALLNEARSGDPHAAVRAVVVAEAPAFPHAMDRGDGQAHGLLLQAPCLDGGIQFLFIDPLEAFVPEFSALFQSAPCSFGTRPASVAFRSCPGLKWIAARGGAGCCEDPTFGARWTWGSAVCPGDASGNCGHDTTLCSAAPPSSQICYGQPKPPGDGIKSARGTGDKAARAVEAVVNEPLKGDATPSETARLMEEGDKKAPPVLVQASQPLLSTSGNKETQKIIDEITKGEDFETNRLRCLDHPEQAYYSLSAFAHLEIEMIEARNLIPSVTSSFEAYVGDEPDGFVKVFVDDCFKYSTATINNDRNPRWQDKQKFDIVADLSIVRLHVYDSDSTDNSSLIDPIGFVEFRVADIPFDEEIEGWLELRFPGNLQGVNSDRYYEHMNRREEEMEVPMSTKPNNQPKNQPEGTGSEALEKDVTVVEAAKIKTSFASRMFKRIKATGGSLVGAQKGEEPPSDTQFNAGEIHVKLKLTRLVSPNSALFAKALVPSYMTFATFIQEEFLPKLDVQELLDDAMDIKIEIVDEMLMAVLAFIGYVLAWRSVLISGLLFTSVVSGAKNIMFSNFLWYLWVALVLFLTRFESWRAPMSTNGNNARLNDDGLKLIARTQSVTEMNNFLIRMVTSQMGTINSLQDLVHFAGTIVQGDGEVTVTYDKIMKALHDLWFLDFPAGGAPIVNDSLVRVNDRRRGTVAKIKEPAPNRTKKVVVEFDEPDYLQPGVMSGEYEAWDVQIRPSVPNIPRMFVPKDIQGLVASLQFEVDNVKKSVLPAAESLRAFFGWQRPMWMYLLILILLFRSYLSLEGFLEEDSWCHFAITVFTMIRNGIAGLLVIAVLVGQARIWGILRGMALMAYGKCFDQRQAPKIWKFYKGKDEPYRVQKQKTE</sequence>
<keyword evidence="2" id="KW-0812">Transmembrane</keyword>
<dbReference type="InterPro" id="IPR000008">
    <property type="entry name" value="C2_dom"/>
</dbReference>
<feature type="domain" description="C2" evidence="3">
    <location>
        <begin position="403"/>
        <end position="524"/>
    </location>
</feature>
<dbReference type="AlphaFoldDB" id="A0AA36I7C6"/>
<feature type="transmembrane region" description="Helical" evidence="2">
    <location>
        <begin position="970"/>
        <end position="992"/>
    </location>
</feature>
<feature type="transmembrane region" description="Helical" evidence="2">
    <location>
        <begin position="941"/>
        <end position="958"/>
    </location>
</feature>
<organism evidence="4 5">
    <name type="scientific">Effrenium voratum</name>
    <dbReference type="NCBI Taxonomy" id="2562239"/>
    <lineage>
        <taxon>Eukaryota</taxon>
        <taxon>Sar</taxon>
        <taxon>Alveolata</taxon>
        <taxon>Dinophyceae</taxon>
        <taxon>Suessiales</taxon>
        <taxon>Symbiodiniaceae</taxon>
        <taxon>Effrenium</taxon>
    </lineage>
</organism>
<dbReference type="PROSITE" id="PS50004">
    <property type="entry name" value="C2"/>
    <property type="match status" value="1"/>
</dbReference>
<comment type="caution">
    <text evidence="4">The sequence shown here is derived from an EMBL/GenBank/DDBJ whole genome shotgun (WGS) entry which is preliminary data.</text>
</comment>
<evidence type="ECO:0000313" key="5">
    <source>
        <dbReference type="Proteomes" id="UP001178507"/>
    </source>
</evidence>